<dbReference type="RefSeq" id="WP_020878111.1">
    <property type="nucleotide sequence ID" value="NZ_ATHJ01000102.1"/>
</dbReference>
<name>S7TL55_DESML</name>
<keyword evidence="2" id="KW-1185">Reference proteome</keyword>
<gene>
    <name evidence="1" type="ORF">dsmv_3044</name>
</gene>
<dbReference type="EMBL" id="ATHJ01000102">
    <property type="protein sequence ID" value="EPR37616.1"/>
    <property type="molecule type" value="Genomic_DNA"/>
</dbReference>
<organism evidence="1 2">
    <name type="scientific">Desulfococcus multivorans DSM 2059</name>
    <dbReference type="NCBI Taxonomy" id="1121405"/>
    <lineage>
        <taxon>Bacteria</taxon>
        <taxon>Pseudomonadati</taxon>
        <taxon>Thermodesulfobacteriota</taxon>
        <taxon>Desulfobacteria</taxon>
        <taxon>Desulfobacterales</taxon>
        <taxon>Desulfococcaceae</taxon>
        <taxon>Desulfococcus</taxon>
    </lineage>
</organism>
<sequence length="114" mass="13089">MTMTTFLQEAKRLEIQPYKKKSNVAELKRNSIPFIGSPFKHPVDKDKILLIVDPYNQTTFYYEFKTEDIAFVEDVPTIVNIDGENVTMARIWIRKGGMGVRCAPFIVAELSSPF</sequence>
<evidence type="ECO:0008006" key="3">
    <source>
        <dbReference type="Google" id="ProtNLM"/>
    </source>
</evidence>
<accession>S7TL55</accession>
<protein>
    <recommendedName>
        <fullName evidence="3">Inorganic pyrophosphatase Ppa</fullName>
    </recommendedName>
</protein>
<evidence type="ECO:0000313" key="2">
    <source>
        <dbReference type="Proteomes" id="UP000014977"/>
    </source>
</evidence>
<dbReference type="OrthoDB" id="6214753at2"/>
<dbReference type="Proteomes" id="UP000014977">
    <property type="component" value="Unassembled WGS sequence"/>
</dbReference>
<evidence type="ECO:0000313" key="1">
    <source>
        <dbReference type="EMBL" id="EPR37616.1"/>
    </source>
</evidence>
<dbReference type="eggNOG" id="ENOG50334GB">
    <property type="taxonomic scope" value="Bacteria"/>
</dbReference>
<proteinExistence type="predicted"/>
<comment type="caution">
    <text evidence="1">The sequence shown here is derived from an EMBL/GenBank/DDBJ whole genome shotgun (WGS) entry which is preliminary data.</text>
</comment>
<dbReference type="AlphaFoldDB" id="S7TL55"/>
<reference evidence="1 2" key="1">
    <citation type="journal article" date="2013" name="Genome Announc.">
        <title>Draft genome sequences for three mercury-methylating, sulfate-reducing bacteria.</title>
        <authorList>
            <person name="Brown S.D."/>
            <person name="Hurt R.A.Jr."/>
            <person name="Gilmour C.C."/>
            <person name="Elias D.A."/>
        </authorList>
    </citation>
    <scope>NUCLEOTIDE SEQUENCE [LARGE SCALE GENOMIC DNA]</scope>
    <source>
        <strain evidence="1 2">DSM 2059</strain>
    </source>
</reference>
<dbReference type="STRING" id="897.B2D07_17125"/>